<evidence type="ECO:0008006" key="2">
    <source>
        <dbReference type="Google" id="ProtNLM"/>
    </source>
</evidence>
<dbReference type="SUPFAM" id="SSF75005">
    <property type="entry name" value="Arabinanase/levansucrase/invertase"/>
    <property type="match status" value="1"/>
</dbReference>
<dbReference type="PANTHER" id="PTHR22925:SF3">
    <property type="entry name" value="GLYCOSYL HYDROLASE FAMILY PROTEIN 43"/>
    <property type="match status" value="1"/>
</dbReference>
<evidence type="ECO:0000313" key="1">
    <source>
        <dbReference type="EMBL" id="KAA6322519.1"/>
    </source>
</evidence>
<protein>
    <recommendedName>
        <fullName evidence="2">Beta-glucanase</fullName>
    </recommendedName>
</protein>
<dbReference type="InterPro" id="IPR023296">
    <property type="entry name" value="Glyco_hydro_beta-prop_sf"/>
</dbReference>
<dbReference type="AlphaFoldDB" id="A0A5J4QMY9"/>
<accession>A0A5J4QMY9</accession>
<dbReference type="PROSITE" id="PS51257">
    <property type="entry name" value="PROKAR_LIPOPROTEIN"/>
    <property type="match status" value="1"/>
</dbReference>
<dbReference type="Gene3D" id="2.115.10.20">
    <property type="entry name" value="Glycosyl hydrolase domain, family 43"/>
    <property type="match status" value="1"/>
</dbReference>
<dbReference type="PANTHER" id="PTHR22925">
    <property type="entry name" value="GLYCOSYL HYDROLASE 43 FAMILY MEMBER"/>
    <property type="match status" value="1"/>
</dbReference>
<name>A0A5J4QMY9_9ZZZZ</name>
<gene>
    <name evidence="1" type="ORF">EZS27_027948</name>
</gene>
<proteinExistence type="predicted"/>
<dbReference type="EMBL" id="SNRY01003023">
    <property type="protein sequence ID" value="KAA6322519.1"/>
    <property type="molecule type" value="Genomic_DNA"/>
</dbReference>
<comment type="caution">
    <text evidence="1">The sequence shown here is derived from an EMBL/GenBank/DDBJ whole genome shotgun (WGS) entry which is preliminary data.</text>
</comment>
<organism evidence="1">
    <name type="scientific">termite gut metagenome</name>
    <dbReference type="NCBI Taxonomy" id="433724"/>
    <lineage>
        <taxon>unclassified sequences</taxon>
        <taxon>metagenomes</taxon>
        <taxon>organismal metagenomes</taxon>
    </lineage>
</organism>
<sequence length="146" mass="16412">MGSSPKQATTHFIIKIMRNTLYLFTIILLACPANSVGIFTPGAILSDDRGIHVNAHGGGILYYEGKYYWFGEHKGEKSNAAWVGVTCYSSDDLYNWKYESLALPVVKDDPKSDIVEGCILERPKVIYNKKTKQFVMFFHLELKGIG</sequence>
<reference evidence="1" key="1">
    <citation type="submission" date="2019-03" db="EMBL/GenBank/DDBJ databases">
        <title>Single cell metagenomics reveals metabolic interactions within the superorganism composed of flagellate Streblomastix strix and complex community of Bacteroidetes bacteria on its surface.</title>
        <authorList>
            <person name="Treitli S.C."/>
            <person name="Kolisko M."/>
            <person name="Husnik F."/>
            <person name="Keeling P."/>
            <person name="Hampl V."/>
        </authorList>
    </citation>
    <scope>NUCLEOTIDE SEQUENCE</scope>
    <source>
        <strain evidence="1">STM</strain>
    </source>
</reference>